<keyword evidence="1" id="KW-0732">Signal</keyword>
<accession>A0A8S0TRI0</accession>
<dbReference type="OrthoDB" id="2019149at2759"/>
<dbReference type="InterPro" id="IPR006501">
    <property type="entry name" value="Pectinesterase_inhib_dom"/>
</dbReference>
<dbReference type="EMBL" id="CACTIH010007302">
    <property type="protein sequence ID" value="CAA3008639.1"/>
    <property type="molecule type" value="Genomic_DNA"/>
</dbReference>
<feature type="chain" id="PRO_5035894171" evidence="1">
    <location>
        <begin position="24"/>
        <end position="119"/>
    </location>
</feature>
<dbReference type="AlphaFoldDB" id="A0A8S0TRI0"/>
<feature type="signal peptide" evidence="1">
    <location>
        <begin position="1"/>
        <end position="23"/>
    </location>
</feature>
<protein>
    <submittedName>
        <fullName evidence="3">Pectinesterase/pectinesterase inhibitor 28</fullName>
    </submittedName>
</protein>
<evidence type="ECO:0000313" key="3">
    <source>
        <dbReference type="EMBL" id="CAA3008639.1"/>
    </source>
</evidence>
<feature type="domain" description="Pectinesterase inhibitor" evidence="2">
    <location>
        <begin position="47"/>
        <end position="111"/>
    </location>
</feature>
<proteinExistence type="predicted"/>
<dbReference type="GO" id="GO:0004857">
    <property type="term" value="F:enzyme inhibitor activity"/>
    <property type="evidence" value="ECO:0007669"/>
    <property type="project" value="InterPro"/>
</dbReference>
<reference evidence="3 4" key="1">
    <citation type="submission" date="2019-12" db="EMBL/GenBank/DDBJ databases">
        <authorList>
            <person name="Alioto T."/>
            <person name="Alioto T."/>
            <person name="Gomez Garrido J."/>
        </authorList>
    </citation>
    <scope>NUCLEOTIDE SEQUENCE [LARGE SCALE GENOMIC DNA]</scope>
</reference>
<gene>
    <name evidence="3" type="ORF">OLEA9_A078641</name>
</gene>
<keyword evidence="4" id="KW-1185">Reference proteome</keyword>
<dbReference type="Pfam" id="PF04043">
    <property type="entry name" value="PMEI"/>
    <property type="match status" value="1"/>
</dbReference>
<dbReference type="Gramene" id="OE9A078641T1">
    <property type="protein sequence ID" value="OE9A078641C1"/>
    <property type="gene ID" value="OE9A078641"/>
</dbReference>
<dbReference type="Proteomes" id="UP000594638">
    <property type="component" value="Unassembled WGS sequence"/>
</dbReference>
<dbReference type="NCBIfam" id="TIGR01614">
    <property type="entry name" value="PME_inhib"/>
    <property type="match status" value="1"/>
</dbReference>
<evidence type="ECO:0000259" key="2">
    <source>
        <dbReference type="Pfam" id="PF04043"/>
    </source>
</evidence>
<sequence length="119" mass="12797">MANKKKIATLSISSILLVAMVVALTIGTREDDKTDGSDRQDLSSSSKAIQTICQSTDYQETCVDTLKSSDKDTDDPKELIELAFEAAVKYIEEAAKNSTVLQKLQSNPRAKSALIAAAS</sequence>
<organism evidence="3 4">
    <name type="scientific">Olea europaea subsp. europaea</name>
    <dbReference type="NCBI Taxonomy" id="158383"/>
    <lineage>
        <taxon>Eukaryota</taxon>
        <taxon>Viridiplantae</taxon>
        <taxon>Streptophyta</taxon>
        <taxon>Embryophyta</taxon>
        <taxon>Tracheophyta</taxon>
        <taxon>Spermatophyta</taxon>
        <taxon>Magnoliopsida</taxon>
        <taxon>eudicotyledons</taxon>
        <taxon>Gunneridae</taxon>
        <taxon>Pentapetalae</taxon>
        <taxon>asterids</taxon>
        <taxon>lamiids</taxon>
        <taxon>Lamiales</taxon>
        <taxon>Oleaceae</taxon>
        <taxon>Oleeae</taxon>
        <taxon>Olea</taxon>
    </lineage>
</organism>
<dbReference type="InterPro" id="IPR035513">
    <property type="entry name" value="Invertase/methylesterase_inhib"/>
</dbReference>
<dbReference type="Gene3D" id="1.20.140.40">
    <property type="entry name" value="Invertase/pectin methylesterase inhibitor family protein"/>
    <property type="match status" value="1"/>
</dbReference>
<dbReference type="SUPFAM" id="SSF101148">
    <property type="entry name" value="Plant invertase/pectin methylesterase inhibitor"/>
    <property type="match status" value="1"/>
</dbReference>
<comment type="caution">
    <text evidence="3">The sequence shown here is derived from an EMBL/GenBank/DDBJ whole genome shotgun (WGS) entry which is preliminary data.</text>
</comment>
<name>A0A8S0TRI0_OLEEU</name>
<evidence type="ECO:0000256" key="1">
    <source>
        <dbReference type="SAM" id="SignalP"/>
    </source>
</evidence>
<evidence type="ECO:0000313" key="4">
    <source>
        <dbReference type="Proteomes" id="UP000594638"/>
    </source>
</evidence>